<dbReference type="Pfam" id="PF02810">
    <property type="entry name" value="SEC-C"/>
    <property type="match status" value="1"/>
</dbReference>
<dbReference type="Gene3D" id="3.10.450.50">
    <property type="match status" value="1"/>
</dbReference>
<dbReference type="RefSeq" id="WP_027461581.1">
    <property type="nucleotide sequence ID" value="NZ_CP021081.1"/>
</dbReference>
<dbReference type="SUPFAM" id="SSF54427">
    <property type="entry name" value="NTF2-like"/>
    <property type="match status" value="1"/>
</dbReference>
<dbReference type="PANTHER" id="PTHR33747:SF1">
    <property type="entry name" value="ADENYLATE CYCLASE-ASSOCIATED CAP C-TERMINAL DOMAIN-CONTAINING PROTEIN"/>
    <property type="match status" value="1"/>
</dbReference>
<dbReference type="SUPFAM" id="SSF103642">
    <property type="entry name" value="Sec-C motif"/>
    <property type="match status" value="1"/>
</dbReference>
<comment type="similarity">
    <text evidence="1 2">Belongs to the UPF0225 family.</text>
</comment>
<dbReference type="STRING" id="317577.GCA_000419625_02481"/>
<gene>
    <name evidence="4" type="ORF">DFI_07185</name>
</gene>
<evidence type="ECO:0000313" key="5">
    <source>
        <dbReference type="Proteomes" id="UP000259030"/>
    </source>
</evidence>
<evidence type="ECO:0000313" key="4">
    <source>
        <dbReference type="EMBL" id="ASN80816.1"/>
    </source>
</evidence>
<dbReference type="InterPro" id="IPR023006">
    <property type="entry name" value="YchJ-like"/>
</dbReference>
<dbReference type="Pfam" id="PF17775">
    <property type="entry name" value="YchJ_M-like"/>
    <property type="match status" value="1"/>
</dbReference>
<organism evidence="4 5">
    <name type="scientific">Deinococcus ficus</name>
    <dbReference type="NCBI Taxonomy" id="317577"/>
    <lineage>
        <taxon>Bacteria</taxon>
        <taxon>Thermotogati</taxon>
        <taxon>Deinococcota</taxon>
        <taxon>Deinococci</taxon>
        <taxon>Deinococcales</taxon>
        <taxon>Deinococcaceae</taxon>
        <taxon>Deinococcus</taxon>
    </lineage>
</organism>
<sequence length="128" mass="14242">MVLPHPPFKPCPCGSGRSYQACCRPAHTGERPAPTAEALMRSRYAAFALQDEPYLRRTWHPDTCPADLDLADGTRYLDLTVHDAGEDWVNFTARLGLPGGGRAKLRERSRFVRLNGAWVYLDGDVQDG</sequence>
<dbReference type="InterPro" id="IPR004027">
    <property type="entry name" value="SEC_C_motif"/>
</dbReference>
<dbReference type="InterPro" id="IPR032710">
    <property type="entry name" value="NTF2-like_dom_sf"/>
</dbReference>
<dbReference type="Proteomes" id="UP000259030">
    <property type="component" value="Chromosome"/>
</dbReference>
<evidence type="ECO:0000256" key="1">
    <source>
        <dbReference type="ARBA" id="ARBA00010839"/>
    </source>
</evidence>
<dbReference type="PANTHER" id="PTHR33747">
    <property type="entry name" value="UPF0225 PROTEIN SCO1677"/>
    <property type="match status" value="1"/>
</dbReference>
<protein>
    <recommendedName>
        <fullName evidence="2">UPF0225 protein DFI_07185</fullName>
    </recommendedName>
</protein>
<keyword evidence="5" id="KW-1185">Reference proteome</keyword>
<feature type="domain" description="YchJ-like middle NTF2-like" evidence="3">
    <location>
        <begin position="35"/>
        <end position="123"/>
    </location>
</feature>
<evidence type="ECO:0000256" key="2">
    <source>
        <dbReference type="HAMAP-Rule" id="MF_00612"/>
    </source>
</evidence>
<dbReference type="InterPro" id="IPR048469">
    <property type="entry name" value="YchJ-like_M"/>
</dbReference>
<accession>A0A221SVY7</accession>
<name>A0A221SVY7_9DEIO</name>
<dbReference type="AlphaFoldDB" id="A0A221SVY7"/>
<dbReference type="HAMAP" id="MF_00612">
    <property type="entry name" value="UPF0225"/>
    <property type="match status" value="1"/>
</dbReference>
<reference evidence="4 5" key="1">
    <citation type="submission" date="2017-05" db="EMBL/GenBank/DDBJ databases">
        <title>The complete genome sequence of Deinococcus ficus isolated from the rhizosphere of the Ficus religiosa L. in Taiwan.</title>
        <authorList>
            <person name="Wu K.-M."/>
            <person name="Liao T.-L."/>
            <person name="Liu Y.-M."/>
            <person name="Young C.-C."/>
            <person name="Tsai S.-F."/>
        </authorList>
    </citation>
    <scope>NUCLEOTIDE SEQUENCE [LARGE SCALE GENOMIC DNA]</scope>
    <source>
        <strain evidence="4 5">CC-FR2-10</strain>
    </source>
</reference>
<dbReference type="KEGG" id="dfc:DFI_07185"/>
<dbReference type="EMBL" id="CP021081">
    <property type="protein sequence ID" value="ASN80816.1"/>
    <property type="molecule type" value="Genomic_DNA"/>
</dbReference>
<proteinExistence type="inferred from homology"/>
<evidence type="ECO:0000259" key="3">
    <source>
        <dbReference type="Pfam" id="PF17775"/>
    </source>
</evidence>